<gene>
    <name evidence="1" type="ORF">MORIYA_1925</name>
</gene>
<evidence type="ECO:0000313" key="2">
    <source>
        <dbReference type="Proteomes" id="UP000250163"/>
    </source>
</evidence>
<evidence type="ECO:0000313" key="1">
    <source>
        <dbReference type="EMBL" id="SQD78403.1"/>
    </source>
</evidence>
<organism evidence="1 2">
    <name type="scientific">Moritella yayanosii</name>
    <dbReference type="NCBI Taxonomy" id="69539"/>
    <lineage>
        <taxon>Bacteria</taxon>
        <taxon>Pseudomonadati</taxon>
        <taxon>Pseudomonadota</taxon>
        <taxon>Gammaproteobacteria</taxon>
        <taxon>Alteromonadales</taxon>
        <taxon>Moritellaceae</taxon>
        <taxon>Moritella</taxon>
    </lineage>
</organism>
<protein>
    <submittedName>
        <fullName evidence="1">Uncharacterized protein</fullName>
    </submittedName>
</protein>
<sequence>MKPKFAPEDVATIFTGPGDIDVTNANNAIAISVDIIVLIIFKN</sequence>
<dbReference type="AlphaFoldDB" id="A0A330LNY1"/>
<accession>A0A330LNY1</accession>
<dbReference type="KEGG" id="mya:MORIYA_1925"/>
<proteinExistence type="predicted"/>
<reference evidence="2" key="1">
    <citation type="submission" date="2018-05" db="EMBL/GenBank/DDBJ databases">
        <authorList>
            <person name="Cea G.-C."/>
            <person name="William W."/>
        </authorList>
    </citation>
    <scope>NUCLEOTIDE SEQUENCE [LARGE SCALE GENOMIC DNA]</scope>
    <source>
        <strain evidence="2">DB21MT 5</strain>
    </source>
</reference>
<keyword evidence="2" id="KW-1185">Reference proteome</keyword>
<dbReference type="Proteomes" id="UP000250163">
    <property type="component" value="Chromosome MORIYA"/>
</dbReference>
<dbReference type="EMBL" id="LS483250">
    <property type="protein sequence ID" value="SQD78403.1"/>
    <property type="molecule type" value="Genomic_DNA"/>
</dbReference>
<name>A0A330LNY1_9GAMM</name>